<dbReference type="Gene3D" id="3.30.470.20">
    <property type="entry name" value="ATP-grasp fold, B domain"/>
    <property type="match status" value="1"/>
</dbReference>
<feature type="domain" description="ATP-grasp" evidence="2">
    <location>
        <begin position="96"/>
        <end position="295"/>
    </location>
</feature>
<organism evidence="3 4">
    <name type="scientific">Candidatus Oscillibacter excrementigallinarum</name>
    <dbReference type="NCBI Taxonomy" id="2838716"/>
    <lineage>
        <taxon>Bacteria</taxon>
        <taxon>Bacillati</taxon>
        <taxon>Bacillota</taxon>
        <taxon>Clostridia</taxon>
        <taxon>Eubacteriales</taxon>
        <taxon>Oscillospiraceae</taxon>
        <taxon>Oscillibacter</taxon>
    </lineage>
</organism>
<reference evidence="3" key="2">
    <citation type="submission" date="2021-04" db="EMBL/GenBank/DDBJ databases">
        <authorList>
            <person name="Gilroy R."/>
        </authorList>
    </citation>
    <scope>NUCLEOTIDE SEQUENCE</scope>
    <source>
        <strain evidence="3">ChiBcec18-1249</strain>
    </source>
</reference>
<dbReference type="PROSITE" id="PS50975">
    <property type="entry name" value="ATP_GRASP"/>
    <property type="match status" value="1"/>
</dbReference>
<dbReference type="InterPro" id="IPR011761">
    <property type="entry name" value="ATP-grasp"/>
</dbReference>
<dbReference type="Pfam" id="PF02655">
    <property type="entry name" value="ATP-grasp_3"/>
    <property type="match status" value="1"/>
</dbReference>
<dbReference type="SUPFAM" id="SSF56059">
    <property type="entry name" value="Glutathione synthetase ATP-binding domain-like"/>
    <property type="match status" value="1"/>
</dbReference>
<proteinExistence type="predicted"/>
<dbReference type="AlphaFoldDB" id="A0A9D2RTS6"/>
<evidence type="ECO:0000313" key="3">
    <source>
        <dbReference type="EMBL" id="HJB14392.1"/>
    </source>
</evidence>
<sequence>METVVITDGKYRSSIAAARALGRAGYQVVVTQTRKDASLEPPVFTSRFVAQGRWIEGAAADPDYPDRLLALLGEYDRPVLFCVGAVTLNAAARQRERFAQVCDFLIAPPEVLDQLNDKETVHARCEALGIPVPREYTGEPDSYPVVIKPHCGEKFGLKARDRYRVARDRQEYEAALAAMGAYDPSPIVQQKVDGPGAGASLLLDRDSRLVGAICHRRIREYPAAGGPSTCCESFYDEDMIRHAYRLLQSFRFVGLAMVEFKGDCVLEVNPRIWGSFPMTEQAGSPIAVRYAQAAAGAALDYQPRDYAAGVRMRFLLNDTVAMLDYLRHGRPGPFFQGVADCFRAKEALSCREDPAPMRRYLRNNLLRR</sequence>
<dbReference type="PROSITE" id="PS00867">
    <property type="entry name" value="CPSASE_2"/>
    <property type="match status" value="1"/>
</dbReference>
<protein>
    <submittedName>
        <fullName evidence="3">ATP-grasp domain-containing protein</fullName>
    </submittedName>
</protein>
<name>A0A9D2RTS6_9FIRM</name>
<accession>A0A9D2RTS6</accession>
<comment type="caution">
    <text evidence="3">The sequence shown here is derived from an EMBL/GenBank/DDBJ whole genome shotgun (WGS) entry which is preliminary data.</text>
</comment>
<dbReference type="Proteomes" id="UP000823824">
    <property type="component" value="Unassembled WGS sequence"/>
</dbReference>
<dbReference type="EMBL" id="DWZJ01000108">
    <property type="protein sequence ID" value="HJB14392.1"/>
    <property type="molecule type" value="Genomic_DNA"/>
</dbReference>
<dbReference type="InterPro" id="IPR005479">
    <property type="entry name" value="CPAse_ATP-bd"/>
</dbReference>
<keyword evidence="1" id="KW-0547">Nucleotide-binding</keyword>
<dbReference type="GO" id="GO:0046872">
    <property type="term" value="F:metal ion binding"/>
    <property type="evidence" value="ECO:0007669"/>
    <property type="project" value="InterPro"/>
</dbReference>
<evidence type="ECO:0000313" key="4">
    <source>
        <dbReference type="Proteomes" id="UP000823824"/>
    </source>
</evidence>
<dbReference type="GO" id="GO:0005524">
    <property type="term" value="F:ATP binding"/>
    <property type="evidence" value="ECO:0007669"/>
    <property type="project" value="UniProtKB-UniRule"/>
</dbReference>
<keyword evidence="1" id="KW-0067">ATP-binding</keyword>
<evidence type="ECO:0000256" key="1">
    <source>
        <dbReference type="PROSITE-ProRule" id="PRU00409"/>
    </source>
</evidence>
<gene>
    <name evidence="3" type="ORF">H9787_11880</name>
</gene>
<evidence type="ECO:0000259" key="2">
    <source>
        <dbReference type="PROSITE" id="PS50975"/>
    </source>
</evidence>
<reference evidence="3" key="1">
    <citation type="journal article" date="2021" name="PeerJ">
        <title>Extensive microbial diversity within the chicken gut microbiome revealed by metagenomics and culture.</title>
        <authorList>
            <person name="Gilroy R."/>
            <person name="Ravi A."/>
            <person name="Getino M."/>
            <person name="Pursley I."/>
            <person name="Horton D.L."/>
            <person name="Alikhan N.F."/>
            <person name="Baker D."/>
            <person name="Gharbi K."/>
            <person name="Hall N."/>
            <person name="Watson M."/>
            <person name="Adriaenssens E.M."/>
            <person name="Foster-Nyarko E."/>
            <person name="Jarju S."/>
            <person name="Secka A."/>
            <person name="Antonio M."/>
            <person name="Oren A."/>
            <person name="Chaudhuri R.R."/>
            <person name="La Ragione R."/>
            <person name="Hildebrand F."/>
            <person name="Pallen M.J."/>
        </authorList>
    </citation>
    <scope>NUCLEOTIDE SEQUENCE</scope>
    <source>
        <strain evidence="3">ChiBcec18-1249</strain>
    </source>
</reference>
<dbReference type="InterPro" id="IPR003806">
    <property type="entry name" value="ATP-grasp_PylC-type"/>
</dbReference>